<dbReference type="InterPro" id="IPR034346">
    <property type="entry name" value="Gtt2-like_C"/>
</dbReference>
<sequence length="211" mass="23847">MIQHDSPGCRLFDGGRAPNPRRVRVFLAEKGISVPLVPVDMAALGHRSDEIASRNPMKRLPVLELEDGRTLSESIAICRYFETLCPDPPLFGVGAFEQAEIEMWQRRVEFLFLHPVGQAFRHIHPAMKGWEEPQIPEWGEANKPKALEFIAFLNGELASREFIAGDRFSVADITAMIAADFCKPARISVPEDLAHFRRWYDAMKTRPSYGA</sequence>
<keyword evidence="4" id="KW-1185">Reference proteome</keyword>
<dbReference type="CDD" id="cd03182">
    <property type="entry name" value="GST_C_GTT2_like"/>
    <property type="match status" value="1"/>
</dbReference>
<dbReference type="AlphaFoldDB" id="A0A6N1VET0"/>
<evidence type="ECO:0000313" key="4">
    <source>
        <dbReference type="Proteomes" id="UP000509367"/>
    </source>
</evidence>
<dbReference type="Proteomes" id="UP000509367">
    <property type="component" value="Chromosome"/>
</dbReference>
<dbReference type="Gene3D" id="3.40.30.10">
    <property type="entry name" value="Glutaredoxin"/>
    <property type="match status" value="1"/>
</dbReference>
<organism evidence="3 4">
    <name type="scientific">Oricola thermophila</name>
    <dbReference type="NCBI Taxonomy" id="2742145"/>
    <lineage>
        <taxon>Bacteria</taxon>
        <taxon>Pseudomonadati</taxon>
        <taxon>Pseudomonadota</taxon>
        <taxon>Alphaproteobacteria</taxon>
        <taxon>Hyphomicrobiales</taxon>
        <taxon>Ahrensiaceae</taxon>
        <taxon>Oricola</taxon>
    </lineage>
</organism>
<proteinExistence type="predicted"/>
<evidence type="ECO:0000259" key="1">
    <source>
        <dbReference type="PROSITE" id="PS50404"/>
    </source>
</evidence>
<feature type="domain" description="GST N-terminal" evidence="1">
    <location>
        <begin position="7"/>
        <end position="89"/>
    </location>
</feature>
<dbReference type="InterPro" id="IPR034345">
    <property type="entry name" value="Gtt2-like_N"/>
</dbReference>
<dbReference type="SUPFAM" id="SSF47616">
    <property type="entry name" value="GST C-terminal domain-like"/>
    <property type="match status" value="1"/>
</dbReference>
<reference evidence="3 4" key="1">
    <citation type="submission" date="2020-06" db="EMBL/GenBank/DDBJ databases">
        <title>Oricola thermophila sp. nov. isolated from a tidal sediments.</title>
        <authorList>
            <person name="Kwon K.K."/>
            <person name="Yang S.-H."/>
            <person name="Park M.-J."/>
        </authorList>
    </citation>
    <scope>NUCLEOTIDE SEQUENCE [LARGE SCALE GENOMIC DNA]</scope>
    <source>
        <strain evidence="3 4">MEBiC13590</strain>
    </source>
</reference>
<feature type="domain" description="GST C-terminal" evidence="2">
    <location>
        <begin position="94"/>
        <end position="211"/>
    </location>
</feature>
<dbReference type="RefSeq" id="WP_175275536.1">
    <property type="nucleotide sequence ID" value="NZ_CP054836.1"/>
</dbReference>
<dbReference type="CDD" id="cd03051">
    <property type="entry name" value="GST_N_GTT2_like"/>
    <property type="match status" value="1"/>
</dbReference>
<dbReference type="InterPro" id="IPR004046">
    <property type="entry name" value="GST_C"/>
</dbReference>
<dbReference type="Pfam" id="PF00043">
    <property type="entry name" value="GST_C"/>
    <property type="match status" value="1"/>
</dbReference>
<dbReference type="GO" id="GO:0016740">
    <property type="term" value="F:transferase activity"/>
    <property type="evidence" value="ECO:0007669"/>
    <property type="project" value="UniProtKB-KW"/>
</dbReference>
<name>A0A6N1VET0_9HYPH</name>
<evidence type="ECO:0000313" key="3">
    <source>
        <dbReference type="EMBL" id="QKV17639.1"/>
    </source>
</evidence>
<gene>
    <name evidence="3" type="ORF">HTY61_03715</name>
</gene>
<dbReference type="InterPro" id="IPR040079">
    <property type="entry name" value="Glutathione_S-Trfase"/>
</dbReference>
<keyword evidence="3" id="KW-0808">Transferase</keyword>
<dbReference type="InterPro" id="IPR010987">
    <property type="entry name" value="Glutathione-S-Trfase_C-like"/>
</dbReference>
<protein>
    <submittedName>
        <fullName evidence="3">Glutathione S-transferase</fullName>
    </submittedName>
</protein>
<dbReference type="Gene3D" id="1.20.1050.10">
    <property type="match status" value="1"/>
</dbReference>
<dbReference type="PANTHER" id="PTHR44051">
    <property type="entry name" value="GLUTATHIONE S-TRANSFERASE-RELATED"/>
    <property type="match status" value="1"/>
</dbReference>
<dbReference type="InterPro" id="IPR036282">
    <property type="entry name" value="Glutathione-S-Trfase_C_sf"/>
</dbReference>
<dbReference type="PANTHER" id="PTHR44051:SF8">
    <property type="entry name" value="GLUTATHIONE S-TRANSFERASE GSTA"/>
    <property type="match status" value="1"/>
</dbReference>
<dbReference type="Pfam" id="PF13409">
    <property type="entry name" value="GST_N_2"/>
    <property type="match status" value="1"/>
</dbReference>
<dbReference type="SFLD" id="SFLDS00019">
    <property type="entry name" value="Glutathione_Transferase_(cytos"/>
    <property type="match status" value="1"/>
</dbReference>
<dbReference type="SUPFAM" id="SSF52833">
    <property type="entry name" value="Thioredoxin-like"/>
    <property type="match status" value="1"/>
</dbReference>
<dbReference type="InterPro" id="IPR036249">
    <property type="entry name" value="Thioredoxin-like_sf"/>
</dbReference>
<dbReference type="KEGG" id="orm:HTY61_03715"/>
<accession>A0A6N1VET0</accession>
<dbReference type="PROSITE" id="PS50405">
    <property type="entry name" value="GST_CTER"/>
    <property type="match status" value="1"/>
</dbReference>
<dbReference type="PROSITE" id="PS50404">
    <property type="entry name" value="GST_NTER"/>
    <property type="match status" value="1"/>
</dbReference>
<dbReference type="EMBL" id="CP054836">
    <property type="protein sequence ID" value="QKV17639.1"/>
    <property type="molecule type" value="Genomic_DNA"/>
</dbReference>
<evidence type="ECO:0000259" key="2">
    <source>
        <dbReference type="PROSITE" id="PS50405"/>
    </source>
</evidence>
<dbReference type="InterPro" id="IPR004045">
    <property type="entry name" value="Glutathione_S-Trfase_N"/>
</dbReference>
<dbReference type="SFLD" id="SFLDG00358">
    <property type="entry name" value="Main_(cytGST)"/>
    <property type="match status" value="1"/>
</dbReference>